<feature type="compositionally biased region" description="Basic and acidic residues" evidence="1">
    <location>
        <begin position="147"/>
        <end position="169"/>
    </location>
</feature>
<dbReference type="GO" id="GO:0003676">
    <property type="term" value="F:nucleic acid binding"/>
    <property type="evidence" value="ECO:0007669"/>
    <property type="project" value="InterPro"/>
</dbReference>
<gene>
    <name evidence="3" type="ORF">LSINAPIS_LOCUS3992</name>
</gene>
<reference evidence="3 4" key="1">
    <citation type="submission" date="2017-07" db="EMBL/GenBank/DDBJ databases">
        <authorList>
            <person name="Talla V."/>
            <person name="Backstrom N."/>
        </authorList>
    </citation>
    <scope>NUCLEOTIDE SEQUENCE [LARGE SCALE GENOMIC DNA]</scope>
</reference>
<proteinExistence type="predicted"/>
<evidence type="ECO:0000256" key="1">
    <source>
        <dbReference type="SAM" id="MobiDB-lite"/>
    </source>
</evidence>
<evidence type="ECO:0000313" key="4">
    <source>
        <dbReference type="Proteomes" id="UP000324832"/>
    </source>
</evidence>
<organism evidence="3 4">
    <name type="scientific">Leptidea sinapis</name>
    <dbReference type="NCBI Taxonomy" id="189913"/>
    <lineage>
        <taxon>Eukaryota</taxon>
        <taxon>Metazoa</taxon>
        <taxon>Ecdysozoa</taxon>
        <taxon>Arthropoda</taxon>
        <taxon>Hexapoda</taxon>
        <taxon>Insecta</taxon>
        <taxon>Pterygota</taxon>
        <taxon>Neoptera</taxon>
        <taxon>Endopterygota</taxon>
        <taxon>Lepidoptera</taxon>
        <taxon>Glossata</taxon>
        <taxon>Ditrysia</taxon>
        <taxon>Papilionoidea</taxon>
        <taxon>Pieridae</taxon>
        <taxon>Dismorphiinae</taxon>
        <taxon>Leptidea</taxon>
    </lineage>
</organism>
<evidence type="ECO:0000313" key="3">
    <source>
        <dbReference type="EMBL" id="VVC91286.1"/>
    </source>
</evidence>
<dbReference type="EMBL" id="FZQP02001015">
    <property type="protein sequence ID" value="VVC91286.1"/>
    <property type="molecule type" value="Genomic_DNA"/>
</dbReference>
<dbReference type="Proteomes" id="UP000324832">
    <property type="component" value="Unassembled WGS sequence"/>
</dbReference>
<dbReference type="SMART" id="SM00451">
    <property type="entry name" value="ZnF_U1"/>
    <property type="match status" value="3"/>
</dbReference>
<dbReference type="InterPro" id="IPR003604">
    <property type="entry name" value="Matrin/U1-like-C_Znf_C2H2"/>
</dbReference>
<keyword evidence="4" id="KW-1185">Reference proteome</keyword>
<feature type="domain" description="U1-type" evidence="2">
    <location>
        <begin position="401"/>
        <end position="434"/>
    </location>
</feature>
<dbReference type="GO" id="GO:0008270">
    <property type="term" value="F:zinc ion binding"/>
    <property type="evidence" value="ECO:0007669"/>
    <property type="project" value="InterPro"/>
</dbReference>
<feature type="region of interest" description="Disordered" evidence="1">
    <location>
        <begin position="147"/>
        <end position="182"/>
    </location>
</feature>
<protein>
    <recommendedName>
        <fullName evidence="2">U1-type domain-containing protein</fullName>
    </recommendedName>
</protein>
<feature type="domain" description="U1-type" evidence="2">
    <location>
        <begin position="449"/>
        <end position="482"/>
    </location>
</feature>
<dbReference type="AlphaFoldDB" id="A0A5E4Q0U3"/>
<sequence length="616" mass="70759">MLFALNKASDVLYDLEENLNEKTDCYKFDFNRNIPHSDVAMSVLESVGSCNEENYIDLNDFHFDNDEDYDIESKQPVSGVSYASMAKKDSDVPKFVYVSVNESKTNENWKQKVLKNVIKKKPNKIVKNVVKKVDKETNNNKINEKQHEIKNGNKNCTKVDRTEKNDKEGNGFTANEIENSSNLPVNNNNIDRFVELSLEHFALLNRAMGYPLLATNNPVIQKTIADSQEIIPDNFTAMASNSERANIDNKSNFTTSENLAVSYNQATVAPDMEKKVSKSKVAKKQMNDNNRFWEPIEENYETDFEDESEVDKKNECQNKDQEILGEAKVNRNVTKKKDMAKKSKTNDTKMKSDVYNDLIVDLNDSIEETVPFDKEEYVMVQIKQECVKVTNAGYHSLVLVDGNRYCFVCNVAVCDKDMFAHANNRRHMESIAKSKFIDKYGTNLIRQFFIQFHCAVCNVIIPKKYIKSHLIWEQHNVAISKVPAKKDAKLKLYKAETMKEVTYLHQNDCDIKCVRYKIIPGDTEKKIVVIGETVLKVPWNSWQGLTKCGELMKCILCKVTPSLCHCVICNLELLKSKVWGHMNSKSHLKNYKAMSCQMDSAFDYTDCMETYYISIK</sequence>
<accession>A0A5E4Q0U3</accession>
<evidence type="ECO:0000259" key="2">
    <source>
        <dbReference type="SMART" id="SM00451"/>
    </source>
</evidence>
<feature type="domain" description="U1-type" evidence="2">
    <location>
        <begin position="561"/>
        <end position="594"/>
    </location>
</feature>
<name>A0A5E4Q0U3_9NEOP</name>